<sequence>MKGQVWGEESWIQSIEVEYPDKLPERIKKKAVELKFSTLLSGLNNKARSSFVKVFELESFYRMSSEKSCLVLTQPVDQVGICSAEFKINLYRIIVEKLTEKGYRVFIKQHPKELDYILDNTTKLPTLFPVELWFYLTSHRFDYCVALCSSGIHANGEPIARKSEQLIPLKFFNANYVSDWESIIDEHEFG</sequence>
<evidence type="ECO:0000313" key="1">
    <source>
        <dbReference type="EMBL" id="PPL15525.1"/>
    </source>
</evidence>
<evidence type="ECO:0000313" key="2">
    <source>
        <dbReference type="Proteomes" id="UP000242231"/>
    </source>
</evidence>
<proteinExistence type="predicted"/>
<reference evidence="2" key="1">
    <citation type="submission" date="2016-11" db="EMBL/GenBank/DDBJ databases">
        <authorList>
            <person name="Sisinthy S."/>
            <person name="Ara S."/>
            <person name="Gundlapally S.R."/>
        </authorList>
    </citation>
    <scope>NUCLEOTIDE SEQUENCE [LARGE SCALE GENOMIC DNA]</scope>
    <source>
        <strain evidence="2">V1-41</strain>
    </source>
</reference>
<comment type="caution">
    <text evidence="1">The sequence shown here is derived from an EMBL/GenBank/DDBJ whole genome shotgun (WGS) entry which is preliminary data.</text>
</comment>
<protein>
    <submittedName>
        <fullName evidence="1">Uncharacterized protein</fullName>
    </submittedName>
</protein>
<name>A0A2P5TK77_9GAMM</name>
<dbReference type="InterPro" id="IPR010866">
    <property type="entry name" value="A-2_8-polyST"/>
</dbReference>
<dbReference type="Pfam" id="PF07388">
    <property type="entry name" value="A-2_8-polyST"/>
    <property type="match status" value="1"/>
</dbReference>
<dbReference type="AlphaFoldDB" id="A0A2P5TK77"/>
<gene>
    <name evidence="1" type="ORF">UN63_12235</name>
</gene>
<keyword evidence="2" id="KW-1185">Reference proteome</keyword>
<organism evidence="1 2">
    <name type="scientific">Oceanisphaera arctica</name>
    <dbReference type="NCBI Taxonomy" id="641510"/>
    <lineage>
        <taxon>Bacteria</taxon>
        <taxon>Pseudomonadati</taxon>
        <taxon>Pseudomonadota</taxon>
        <taxon>Gammaproteobacteria</taxon>
        <taxon>Aeromonadales</taxon>
        <taxon>Aeromonadaceae</taxon>
        <taxon>Oceanisphaera</taxon>
    </lineage>
</organism>
<dbReference type="Proteomes" id="UP000242231">
    <property type="component" value="Unassembled WGS sequence"/>
</dbReference>
<accession>A0A2P5TK77</accession>
<dbReference type="EMBL" id="MPZM01000030">
    <property type="protein sequence ID" value="PPL15525.1"/>
    <property type="molecule type" value="Genomic_DNA"/>
</dbReference>